<dbReference type="KEGG" id="nsg:H3L94_11020"/>
<evidence type="ECO:0000313" key="1">
    <source>
        <dbReference type="EMBL" id="QMT41682.1"/>
    </source>
</evidence>
<dbReference type="Proteomes" id="UP000514752">
    <property type="component" value="Chromosome"/>
</dbReference>
<protein>
    <submittedName>
        <fullName evidence="1">SDR family NAD(P)-dependent oxidoreductase</fullName>
    </submittedName>
</protein>
<gene>
    <name evidence="1" type="ORF">H3L94_11020</name>
</gene>
<name>A0A7D7RPG9_9NEIS</name>
<sequence length="269" mass="29136">MDARSSGVNGAAILGFGHLGRPLAEALYQQGCAVAALKRRLTSDDICLPIALEAADLNAPEVWTQPFWAEHWAGKATWFCLLPPSAVADYADVIGRWLALAERFQVAHIVYGSSIGVYGGAVRDCDENTPPQPDTESARKVLAAEQLMWTSAVPNVSLLRLGGLYAAERHPLYSLLRRPSARAPHAPANMLHRDRAVAALLAAAGHPSGRLIRNVVETPHPSRLDFYRREAVKLGVAVPEFDLDDHSGGKKVYSLWAAADECSSWPEAT</sequence>
<evidence type="ECO:0000313" key="2">
    <source>
        <dbReference type="Proteomes" id="UP000514752"/>
    </source>
</evidence>
<organism evidence="1 2">
    <name type="scientific">Neisseria shayeganii</name>
    <dbReference type="NCBI Taxonomy" id="607712"/>
    <lineage>
        <taxon>Bacteria</taxon>
        <taxon>Pseudomonadati</taxon>
        <taxon>Pseudomonadota</taxon>
        <taxon>Betaproteobacteria</taxon>
        <taxon>Neisseriales</taxon>
        <taxon>Neisseriaceae</taxon>
        <taxon>Neisseria</taxon>
    </lineage>
</organism>
<dbReference type="AlphaFoldDB" id="A0A7D7RPG9"/>
<accession>A0A7D7RPG9</accession>
<reference evidence="1 2" key="1">
    <citation type="submission" date="2020-07" db="EMBL/GenBank/DDBJ databases">
        <title>Genomic diversity of species in the Neisseriaceae family.</title>
        <authorList>
            <person name="Vincent A.T."/>
            <person name="Bernet E."/>
            <person name="Veyrier F.J."/>
        </authorList>
    </citation>
    <scope>NUCLEOTIDE SEQUENCE [LARGE SCALE GENOMIC DNA]</scope>
    <source>
        <strain evidence="1 2">DSM 22244</strain>
    </source>
</reference>
<proteinExistence type="predicted"/>
<dbReference type="InterPro" id="IPR036291">
    <property type="entry name" value="NAD(P)-bd_dom_sf"/>
</dbReference>
<dbReference type="SUPFAM" id="SSF51735">
    <property type="entry name" value="NAD(P)-binding Rossmann-fold domains"/>
    <property type="match status" value="1"/>
</dbReference>
<dbReference type="Gene3D" id="3.40.50.720">
    <property type="entry name" value="NAD(P)-binding Rossmann-like Domain"/>
    <property type="match status" value="1"/>
</dbReference>
<dbReference type="EMBL" id="CP059567">
    <property type="protein sequence ID" value="QMT41682.1"/>
    <property type="molecule type" value="Genomic_DNA"/>
</dbReference>